<keyword evidence="5 6" id="KW-0472">Membrane</keyword>
<dbReference type="InterPro" id="IPR053937">
    <property type="entry name" value="GOST_TM"/>
</dbReference>
<evidence type="ECO:0000256" key="6">
    <source>
        <dbReference type="SAM" id="Phobius"/>
    </source>
</evidence>
<dbReference type="GeneID" id="7443101"/>
<evidence type="ECO:0000259" key="7">
    <source>
        <dbReference type="Pfam" id="PF06814"/>
    </source>
</evidence>
<feature type="non-terminal residue" evidence="8">
    <location>
        <position position="1"/>
    </location>
</feature>
<dbReference type="PANTHER" id="PTHR21229">
    <property type="entry name" value="LUNG SEVEN TRANSMEMBRANE RECEPTOR"/>
    <property type="match status" value="1"/>
</dbReference>
<feature type="transmembrane region" description="Helical" evidence="6">
    <location>
        <begin position="85"/>
        <end position="110"/>
    </location>
</feature>
<feature type="transmembrane region" description="Helical" evidence="6">
    <location>
        <begin position="44"/>
        <end position="65"/>
    </location>
</feature>
<reference evidence="8 9" key="1">
    <citation type="journal article" date="2004" name="Science">
        <title>The genome of the diatom Thalassiosira pseudonana: ecology, evolution, and metabolism.</title>
        <authorList>
            <person name="Armbrust E.V."/>
            <person name="Berges J.A."/>
            <person name="Bowler C."/>
            <person name="Green B.R."/>
            <person name="Martinez D."/>
            <person name="Putnam N.H."/>
            <person name="Zhou S."/>
            <person name="Allen A.E."/>
            <person name="Apt K.E."/>
            <person name="Bechner M."/>
            <person name="Brzezinski M.A."/>
            <person name="Chaal B.K."/>
            <person name="Chiovitti A."/>
            <person name="Davis A.K."/>
            <person name="Demarest M.S."/>
            <person name="Detter J.C."/>
            <person name="Glavina T."/>
            <person name="Goodstein D."/>
            <person name="Hadi M.Z."/>
            <person name="Hellsten U."/>
            <person name="Hildebrand M."/>
            <person name="Jenkins B.D."/>
            <person name="Jurka J."/>
            <person name="Kapitonov V.V."/>
            <person name="Kroger N."/>
            <person name="Lau W.W."/>
            <person name="Lane T.W."/>
            <person name="Larimer F.W."/>
            <person name="Lippmeier J.C."/>
            <person name="Lucas S."/>
            <person name="Medina M."/>
            <person name="Montsant A."/>
            <person name="Obornik M."/>
            <person name="Parker M.S."/>
            <person name="Palenik B."/>
            <person name="Pazour G.J."/>
            <person name="Richardson P.M."/>
            <person name="Rynearson T.A."/>
            <person name="Saito M.A."/>
            <person name="Schwartz D.C."/>
            <person name="Thamatrakoln K."/>
            <person name="Valentin K."/>
            <person name="Vardi A."/>
            <person name="Wilkerson F.P."/>
            <person name="Rokhsar D.S."/>
        </authorList>
    </citation>
    <scope>NUCLEOTIDE SEQUENCE [LARGE SCALE GENOMIC DNA]</scope>
    <source>
        <strain evidence="8 9">CCMP1335</strain>
    </source>
</reference>
<gene>
    <name evidence="8" type="ORF">THAPSDRAFT_14924</name>
</gene>
<dbReference type="PaxDb" id="35128-Thaps14924"/>
<accession>B8BR70</accession>
<feature type="transmembrane region" description="Helical" evidence="6">
    <location>
        <begin position="20"/>
        <end position="37"/>
    </location>
</feature>
<keyword evidence="3" id="KW-0732">Signal</keyword>
<evidence type="ECO:0000313" key="8">
    <source>
        <dbReference type="EMBL" id="EED96480.1"/>
    </source>
</evidence>
<feature type="transmembrane region" description="Helical" evidence="6">
    <location>
        <begin position="122"/>
        <end position="141"/>
    </location>
</feature>
<evidence type="ECO:0000256" key="4">
    <source>
        <dbReference type="ARBA" id="ARBA00022989"/>
    </source>
</evidence>
<feature type="transmembrane region" description="Helical" evidence="6">
    <location>
        <begin position="232"/>
        <end position="253"/>
    </location>
</feature>
<protein>
    <recommendedName>
        <fullName evidence="7">GOST seven transmembrane domain-containing protein</fullName>
    </recommendedName>
</protein>
<organism evidence="8 9">
    <name type="scientific">Thalassiosira pseudonana</name>
    <name type="common">Marine diatom</name>
    <name type="synonym">Cyclotella nana</name>
    <dbReference type="NCBI Taxonomy" id="35128"/>
    <lineage>
        <taxon>Eukaryota</taxon>
        <taxon>Sar</taxon>
        <taxon>Stramenopiles</taxon>
        <taxon>Ochrophyta</taxon>
        <taxon>Bacillariophyta</taxon>
        <taxon>Coscinodiscophyceae</taxon>
        <taxon>Thalassiosirophycidae</taxon>
        <taxon>Thalassiosirales</taxon>
        <taxon>Thalassiosiraceae</taxon>
        <taxon>Thalassiosira</taxon>
    </lineage>
</organism>
<evidence type="ECO:0000256" key="5">
    <source>
        <dbReference type="ARBA" id="ARBA00023136"/>
    </source>
</evidence>
<evidence type="ECO:0000313" key="9">
    <source>
        <dbReference type="Proteomes" id="UP000001449"/>
    </source>
</evidence>
<keyword evidence="4 6" id="KW-1133">Transmembrane helix</keyword>
<feature type="non-terminal residue" evidence="8">
    <location>
        <position position="267"/>
    </location>
</feature>
<reference evidence="8 9" key="2">
    <citation type="journal article" date="2008" name="Nature">
        <title>The Phaeodactylum genome reveals the evolutionary history of diatom genomes.</title>
        <authorList>
            <person name="Bowler C."/>
            <person name="Allen A.E."/>
            <person name="Badger J.H."/>
            <person name="Grimwood J."/>
            <person name="Jabbari K."/>
            <person name="Kuo A."/>
            <person name="Maheswari U."/>
            <person name="Martens C."/>
            <person name="Maumus F."/>
            <person name="Otillar R.P."/>
            <person name="Rayko E."/>
            <person name="Salamov A."/>
            <person name="Vandepoele K."/>
            <person name="Beszteri B."/>
            <person name="Gruber A."/>
            <person name="Heijde M."/>
            <person name="Katinka M."/>
            <person name="Mock T."/>
            <person name="Valentin K."/>
            <person name="Verret F."/>
            <person name="Berges J.A."/>
            <person name="Brownlee C."/>
            <person name="Cadoret J.P."/>
            <person name="Chiovitti A."/>
            <person name="Choi C.J."/>
            <person name="Coesel S."/>
            <person name="De Martino A."/>
            <person name="Detter J.C."/>
            <person name="Durkin C."/>
            <person name="Falciatore A."/>
            <person name="Fournet J."/>
            <person name="Haruta M."/>
            <person name="Huysman M.J."/>
            <person name="Jenkins B.D."/>
            <person name="Jiroutova K."/>
            <person name="Jorgensen R.E."/>
            <person name="Joubert Y."/>
            <person name="Kaplan A."/>
            <person name="Kroger N."/>
            <person name="Kroth P.G."/>
            <person name="La Roche J."/>
            <person name="Lindquist E."/>
            <person name="Lommer M."/>
            <person name="Martin-Jezequel V."/>
            <person name="Lopez P.J."/>
            <person name="Lucas S."/>
            <person name="Mangogna M."/>
            <person name="McGinnis K."/>
            <person name="Medlin L.K."/>
            <person name="Montsant A."/>
            <person name="Oudot-Le Secq M.P."/>
            <person name="Napoli C."/>
            <person name="Obornik M."/>
            <person name="Parker M.S."/>
            <person name="Petit J.L."/>
            <person name="Porcel B.M."/>
            <person name="Poulsen N."/>
            <person name="Robison M."/>
            <person name="Rychlewski L."/>
            <person name="Rynearson T.A."/>
            <person name="Schmutz J."/>
            <person name="Shapiro H."/>
            <person name="Siaut M."/>
            <person name="Stanley M."/>
            <person name="Sussman M.R."/>
            <person name="Taylor A.R."/>
            <person name="Vardi A."/>
            <person name="von Dassow P."/>
            <person name="Vyverman W."/>
            <person name="Willis A."/>
            <person name="Wyrwicz L.S."/>
            <person name="Rokhsar D.S."/>
            <person name="Weissenbach J."/>
            <person name="Armbrust E.V."/>
            <person name="Green B.R."/>
            <person name="Van de Peer Y."/>
            <person name="Grigoriev I.V."/>
        </authorList>
    </citation>
    <scope>NUCLEOTIDE SEQUENCE [LARGE SCALE GENOMIC DNA]</scope>
    <source>
        <strain evidence="8 9">CCMP1335</strain>
    </source>
</reference>
<dbReference type="Pfam" id="PF06814">
    <property type="entry name" value="GOST_TM"/>
    <property type="match status" value="1"/>
</dbReference>
<dbReference type="PANTHER" id="PTHR21229:SF2">
    <property type="entry name" value="RE59932P"/>
    <property type="match status" value="1"/>
</dbReference>
<evidence type="ECO:0000256" key="3">
    <source>
        <dbReference type="ARBA" id="ARBA00022729"/>
    </source>
</evidence>
<feature type="transmembrane region" description="Helical" evidence="6">
    <location>
        <begin position="204"/>
        <end position="226"/>
    </location>
</feature>
<name>B8BR70_THAPS</name>
<dbReference type="InParanoid" id="B8BR70"/>
<proteinExistence type="predicted"/>
<dbReference type="Proteomes" id="UP000001449">
    <property type="component" value="Chromosome 1"/>
</dbReference>
<dbReference type="EMBL" id="CM000638">
    <property type="protein sequence ID" value="EED96480.1"/>
    <property type="molecule type" value="Genomic_DNA"/>
</dbReference>
<feature type="transmembrane region" description="Helical" evidence="6">
    <location>
        <begin position="153"/>
        <end position="174"/>
    </location>
</feature>
<keyword evidence="2 6" id="KW-0812">Transmembrane</keyword>
<evidence type="ECO:0000256" key="2">
    <source>
        <dbReference type="ARBA" id="ARBA00022692"/>
    </source>
</evidence>
<dbReference type="InterPro" id="IPR009637">
    <property type="entry name" value="GPR107/GPR108-like"/>
</dbReference>
<evidence type="ECO:0000256" key="1">
    <source>
        <dbReference type="ARBA" id="ARBA00004141"/>
    </source>
</evidence>
<dbReference type="RefSeq" id="XP_002286839.1">
    <property type="nucleotide sequence ID" value="XM_002286803.1"/>
</dbReference>
<dbReference type="KEGG" id="tps:THAPSDRAFT_14924"/>
<comment type="subcellular location">
    <subcellularLocation>
        <location evidence="1">Membrane</location>
        <topology evidence="1">Multi-pass membrane protein</topology>
    </subcellularLocation>
</comment>
<dbReference type="HOGENOM" id="CLU_020277_1_0_1"/>
<dbReference type="GO" id="GO:0005794">
    <property type="term" value="C:Golgi apparatus"/>
    <property type="evidence" value="ECO:0000318"/>
    <property type="project" value="GO_Central"/>
</dbReference>
<sequence length="267" mass="30678">NYDSFGNASYLTAGEMKLPGMFLYFSISYGLLFPMWGSSTSRPAVHAIHHLMTMMIALKAVTVFFEAAKYHYIRINGHAELWSAVYFTMSFIKGVFMFTVILLIGSGWSLVKPFLNDREKKVIWVVLVLQIIDNIAVAILTQETEGERLYEDWSAVLHFVDILCCCAVLVPIVWQVNSLEKSSEVPASVEAAKTLRKLKQFRSFYLLVVAYIYFTRIVVFLFATILGFRQTWLRYFITELGTLAFYAVVGVLFRPMEDNPYLEMTRE</sequence>
<feature type="domain" description="GOST seven transmembrane" evidence="7">
    <location>
        <begin position="23"/>
        <end position="260"/>
    </location>
</feature>
<keyword evidence="9" id="KW-1185">Reference proteome</keyword>
<dbReference type="GO" id="GO:0016020">
    <property type="term" value="C:membrane"/>
    <property type="evidence" value="ECO:0000318"/>
    <property type="project" value="GO_Central"/>
</dbReference>
<dbReference type="eggNOG" id="KOG2569">
    <property type="taxonomic scope" value="Eukaryota"/>
</dbReference>
<dbReference type="OMA" id="AVWSIWY"/>
<dbReference type="AlphaFoldDB" id="B8BR70"/>